<dbReference type="EMBL" id="JABZMI010000152">
    <property type="protein sequence ID" value="MBF1165102.1"/>
    <property type="molecule type" value="Genomic_DNA"/>
</dbReference>
<dbReference type="InterPro" id="IPR004843">
    <property type="entry name" value="Calcineurin-like_PHP"/>
</dbReference>
<reference evidence="2" key="1">
    <citation type="submission" date="2020-04" db="EMBL/GenBank/DDBJ databases">
        <title>Deep metagenomics examines the oral microbiome during advanced dental caries in children, revealing novel taxa and co-occurrences with host molecules.</title>
        <authorList>
            <person name="Baker J.L."/>
            <person name="Morton J.T."/>
            <person name="Dinis M."/>
            <person name="Alvarez R."/>
            <person name="Tran N.C."/>
            <person name="Knight R."/>
            <person name="Edlund A."/>
        </authorList>
    </citation>
    <scope>NUCLEOTIDE SEQUENCE</scope>
    <source>
        <strain evidence="2">JCVI_32_bin.24</strain>
    </source>
</reference>
<feature type="domain" description="Calcineurin-like phosphoesterase" evidence="1">
    <location>
        <begin position="1"/>
        <end position="218"/>
    </location>
</feature>
<dbReference type="PANTHER" id="PTHR37844">
    <property type="entry name" value="SER/THR PROTEIN PHOSPHATASE SUPERFAMILY (AFU_ORTHOLOGUE AFUA_1G14840)"/>
    <property type="match status" value="1"/>
</dbReference>
<evidence type="ECO:0000259" key="1">
    <source>
        <dbReference type="Pfam" id="PF00149"/>
    </source>
</evidence>
<dbReference type="Pfam" id="PF00149">
    <property type="entry name" value="Metallophos"/>
    <property type="match status" value="1"/>
</dbReference>
<dbReference type="SUPFAM" id="SSF56300">
    <property type="entry name" value="Metallo-dependent phosphatases"/>
    <property type="match status" value="1"/>
</dbReference>
<dbReference type="InterPro" id="IPR029052">
    <property type="entry name" value="Metallo-depent_PP-like"/>
</dbReference>
<dbReference type="Gene3D" id="3.60.21.10">
    <property type="match status" value="1"/>
</dbReference>
<evidence type="ECO:0000313" key="3">
    <source>
        <dbReference type="Proteomes" id="UP000718593"/>
    </source>
</evidence>
<protein>
    <submittedName>
        <fullName evidence="2">Metallophosphoesterase</fullName>
    </submittedName>
</protein>
<dbReference type="PANTHER" id="PTHR37844:SF2">
    <property type="entry name" value="SER_THR PROTEIN PHOSPHATASE SUPERFAMILY (AFU_ORTHOLOGUE AFUA_1G14840)"/>
    <property type="match status" value="1"/>
</dbReference>
<evidence type="ECO:0000313" key="2">
    <source>
        <dbReference type="EMBL" id="MBF1165102.1"/>
    </source>
</evidence>
<sequence>MRIQIASDLHLEHLEWKFPTFRGVEPGDADVLVLAGDIAKGSRALDLFGDWPCPVVYVPGNHEFYGGEMAAVLADLERRAGDFPNVQILAPGTWVHGNVRFIGCTLWTDYAVFGAEHKAAAMAVCAEKIVDHASIRKGGGGPFLPADALALHRVQRQWLQDRLADPFTGKTVVVTHHGPHRNSIAPLYADDLSSAAFVSDLEACLGIADLHIHGHTHDAFDYMVKQTRVVANPMGYCRGIKAASTPADLRRENAAFDSRLVLEI</sequence>
<organism evidence="2 3">
    <name type="scientific">Dechloromonas agitata</name>
    <dbReference type="NCBI Taxonomy" id="73030"/>
    <lineage>
        <taxon>Bacteria</taxon>
        <taxon>Pseudomonadati</taxon>
        <taxon>Pseudomonadota</taxon>
        <taxon>Betaproteobacteria</taxon>
        <taxon>Rhodocyclales</taxon>
        <taxon>Azonexaceae</taxon>
        <taxon>Dechloromonas</taxon>
    </lineage>
</organism>
<accession>A0A930BUN6</accession>
<dbReference type="GO" id="GO:0016787">
    <property type="term" value="F:hydrolase activity"/>
    <property type="evidence" value="ECO:0007669"/>
    <property type="project" value="InterPro"/>
</dbReference>
<dbReference type="AlphaFoldDB" id="A0A930BUN6"/>
<gene>
    <name evidence="2" type="ORF">HXL68_08680</name>
</gene>
<proteinExistence type="predicted"/>
<name>A0A930BUN6_9RHOO</name>
<dbReference type="Proteomes" id="UP000718593">
    <property type="component" value="Unassembled WGS sequence"/>
</dbReference>
<comment type="caution">
    <text evidence="2">The sequence shown here is derived from an EMBL/GenBank/DDBJ whole genome shotgun (WGS) entry which is preliminary data.</text>
</comment>